<reference evidence="1 2" key="1">
    <citation type="journal article" date="2016" name="Nat. Commun.">
        <title>Thousands of microbial genomes shed light on interconnected biogeochemical processes in an aquifer system.</title>
        <authorList>
            <person name="Anantharaman K."/>
            <person name="Brown C.T."/>
            <person name="Hug L.A."/>
            <person name="Sharon I."/>
            <person name="Castelle C.J."/>
            <person name="Probst A.J."/>
            <person name="Thomas B.C."/>
            <person name="Singh A."/>
            <person name="Wilkins M.J."/>
            <person name="Karaoz U."/>
            <person name="Brodie E.L."/>
            <person name="Williams K.H."/>
            <person name="Hubbard S.S."/>
            <person name="Banfield J.F."/>
        </authorList>
    </citation>
    <scope>NUCLEOTIDE SEQUENCE [LARGE SCALE GENOMIC DNA]</scope>
</reference>
<accession>A0A1F5JPB4</accession>
<evidence type="ECO:0000313" key="2">
    <source>
        <dbReference type="Proteomes" id="UP000176902"/>
    </source>
</evidence>
<dbReference type="STRING" id="1797768.A3C59_00470"/>
<evidence type="ECO:0008006" key="3">
    <source>
        <dbReference type="Google" id="ProtNLM"/>
    </source>
</evidence>
<evidence type="ECO:0000313" key="1">
    <source>
        <dbReference type="EMBL" id="OGE30445.1"/>
    </source>
</evidence>
<protein>
    <recommendedName>
        <fullName evidence="3">MalT-like TPR region domain-containing protein</fullName>
    </recommendedName>
</protein>
<organism evidence="1 2">
    <name type="scientific">Candidatus Daviesbacteria bacterium RIFCSPHIGHO2_02_FULL_36_13</name>
    <dbReference type="NCBI Taxonomy" id="1797768"/>
    <lineage>
        <taxon>Bacteria</taxon>
        <taxon>Candidatus Daviesiibacteriota</taxon>
    </lineage>
</organism>
<dbReference type="Proteomes" id="UP000176902">
    <property type="component" value="Unassembled WGS sequence"/>
</dbReference>
<name>A0A1F5JPB4_9BACT</name>
<dbReference type="SUPFAM" id="SSF48452">
    <property type="entry name" value="TPR-like"/>
    <property type="match status" value="1"/>
</dbReference>
<comment type="caution">
    <text evidence="1">The sequence shown here is derived from an EMBL/GenBank/DDBJ whole genome shotgun (WGS) entry which is preliminary data.</text>
</comment>
<dbReference type="EMBL" id="MFCV01000047">
    <property type="protein sequence ID" value="OGE30445.1"/>
    <property type="molecule type" value="Genomic_DNA"/>
</dbReference>
<sequence>MANPEQGQTPDTFTQSLDAARNLQVTNDHQGSIAAYKALMAQYGERSEALNGIVVSLRVTGQHTEAFADVNKAKIFSQQNYLTALANGIDVLRTGHRAKDGFPGQNFNKALEYMREAEDLMSHMPDASIATVHAFTNFGLLHNDMGNLDLALAAYSNAEIEARELVGKVPANPEYQNRLARALHTEGVTQEKLGMIDEAEISQDEALPIFTEQGDIRNICNVLISKGDIASKRADPELSRSHWEKGLRVAQENGEQTMIGIFTEKLAQLQPPPTES</sequence>
<dbReference type="SMART" id="SM00028">
    <property type="entry name" value="TPR"/>
    <property type="match status" value="4"/>
</dbReference>
<dbReference type="InterPro" id="IPR019734">
    <property type="entry name" value="TPR_rpt"/>
</dbReference>
<dbReference type="Gene3D" id="1.25.40.10">
    <property type="entry name" value="Tetratricopeptide repeat domain"/>
    <property type="match status" value="1"/>
</dbReference>
<dbReference type="InterPro" id="IPR011990">
    <property type="entry name" value="TPR-like_helical_dom_sf"/>
</dbReference>
<dbReference type="AlphaFoldDB" id="A0A1F5JPB4"/>
<gene>
    <name evidence="1" type="ORF">A3C59_00470</name>
</gene>
<proteinExistence type="predicted"/>